<feature type="compositionally biased region" description="Polar residues" evidence="1">
    <location>
        <begin position="73"/>
        <end position="86"/>
    </location>
</feature>
<feature type="compositionally biased region" description="Low complexity" evidence="1">
    <location>
        <begin position="1"/>
        <end position="13"/>
    </location>
</feature>
<keyword evidence="3" id="KW-1185">Reference proteome</keyword>
<evidence type="ECO:0000313" key="3">
    <source>
        <dbReference type="Proteomes" id="UP000198372"/>
    </source>
</evidence>
<sequence length="314" mass="33114">MTTTLPPQAALTPSGQGSNEERVLNPAPLFGSEYHDPAAKATHLQVPSLNSAPLPNPLVTVDTSQPPAPPQAVNQPISPSITTQGAPKVSTLQANVDKVKEQLNKRGGKTGATLASALQGQADALAKVNIVGDIYSNGTPVEYHVHNAGGMFSKDDVVLNAQGQPLFYLSFPHTPLHSSWSLSLHHGSRDGPLLATLTKSSYGLQKDDITISFSLPSGAPFKTVLARPSLISKAHDFTGIGGGKFKWKGDGPLSQGLKCIDLQSGHIAATWEKSYSYGKDGKMLISPAYAQNELFTIIATGLAMEGTSLVDCRK</sequence>
<accession>A0A238F647</accession>
<name>A0A238F647_9BASI</name>
<evidence type="ECO:0000256" key="1">
    <source>
        <dbReference type="SAM" id="MobiDB-lite"/>
    </source>
</evidence>
<protein>
    <submittedName>
        <fullName evidence="2">BQ2448_5054 protein</fullName>
    </submittedName>
</protein>
<dbReference type="EMBL" id="FMSP01000002">
    <property type="protein sequence ID" value="SCV67443.1"/>
    <property type="molecule type" value="Genomic_DNA"/>
</dbReference>
<gene>
    <name evidence="2" type="ORF">BQ2448_5054</name>
</gene>
<organism evidence="2 3">
    <name type="scientific">Microbotryum intermedium</name>
    <dbReference type="NCBI Taxonomy" id="269621"/>
    <lineage>
        <taxon>Eukaryota</taxon>
        <taxon>Fungi</taxon>
        <taxon>Dikarya</taxon>
        <taxon>Basidiomycota</taxon>
        <taxon>Pucciniomycotina</taxon>
        <taxon>Microbotryomycetes</taxon>
        <taxon>Microbotryales</taxon>
        <taxon>Microbotryaceae</taxon>
        <taxon>Microbotryum</taxon>
    </lineage>
</organism>
<dbReference type="InterPro" id="IPR025659">
    <property type="entry name" value="Tubby-like_C"/>
</dbReference>
<evidence type="ECO:0000313" key="2">
    <source>
        <dbReference type="EMBL" id="SCV67443.1"/>
    </source>
</evidence>
<dbReference type="AlphaFoldDB" id="A0A238F647"/>
<dbReference type="STRING" id="269621.A0A238F647"/>
<proteinExistence type="predicted"/>
<reference evidence="3" key="1">
    <citation type="submission" date="2016-09" db="EMBL/GenBank/DDBJ databases">
        <authorList>
            <person name="Jeantristanb JTB J.-T."/>
            <person name="Ricardo R."/>
        </authorList>
    </citation>
    <scope>NUCLEOTIDE SEQUENCE [LARGE SCALE GENOMIC DNA]</scope>
</reference>
<dbReference type="SUPFAM" id="SSF54518">
    <property type="entry name" value="Tubby C-terminal domain-like"/>
    <property type="match status" value="1"/>
</dbReference>
<feature type="region of interest" description="Disordered" evidence="1">
    <location>
        <begin position="1"/>
        <end position="86"/>
    </location>
</feature>
<dbReference type="Proteomes" id="UP000198372">
    <property type="component" value="Unassembled WGS sequence"/>
</dbReference>